<evidence type="ECO:0000256" key="1">
    <source>
        <dbReference type="SAM" id="MobiDB-lite"/>
    </source>
</evidence>
<organism evidence="3 4">
    <name type="scientific">Pandoraea thiooxydans</name>
    <dbReference type="NCBI Taxonomy" id="445709"/>
    <lineage>
        <taxon>Bacteria</taxon>
        <taxon>Pseudomonadati</taxon>
        <taxon>Pseudomonadota</taxon>
        <taxon>Betaproteobacteria</taxon>
        <taxon>Burkholderiales</taxon>
        <taxon>Burkholderiaceae</taxon>
        <taxon>Pandoraea</taxon>
    </lineage>
</organism>
<proteinExistence type="predicted"/>
<dbReference type="Gene3D" id="3.60.15.10">
    <property type="entry name" value="Ribonuclease Z/Hydroxyacylglutathione hydrolase-like"/>
    <property type="match status" value="1"/>
</dbReference>
<gene>
    <name evidence="3" type="ORF">ABW99_09135</name>
</gene>
<dbReference type="InterPro" id="IPR001279">
    <property type="entry name" value="Metallo-B-lactamas"/>
</dbReference>
<feature type="compositionally biased region" description="Basic and acidic residues" evidence="1">
    <location>
        <begin position="152"/>
        <end position="163"/>
    </location>
</feature>
<feature type="region of interest" description="Disordered" evidence="1">
    <location>
        <begin position="139"/>
        <end position="164"/>
    </location>
</feature>
<accession>A0A0G3EMY4</accession>
<dbReference type="InterPro" id="IPR036866">
    <property type="entry name" value="RibonucZ/Hydroxyglut_hydro"/>
</dbReference>
<dbReference type="PATRIC" id="fig|445709.3.peg.1953"/>
<dbReference type="EMBL" id="CP011568">
    <property type="protein sequence ID" value="AKJ68355.1"/>
    <property type="molecule type" value="Genomic_DNA"/>
</dbReference>
<keyword evidence="4" id="KW-1185">Reference proteome</keyword>
<dbReference type="AlphaFoldDB" id="A0A0G3EMY4"/>
<dbReference type="KEGG" id="ptx:ABW99_09135"/>
<dbReference type="Pfam" id="PF00753">
    <property type="entry name" value="Lactamase_B"/>
    <property type="match status" value="1"/>
</dbReference>
<reference evidence="4" key="1">
    <citation type="submission" date="2015-06" db="EMBL/GenBank/DDBJ databases">
        <authorList>
            <person name="Lim Y.L."/>
            <person name="Ee R."/>
            <person name="Yong D."/>
            <person name="How K.Y."/>
            <person name="Yin W.F."/>
            <person name="Chan K.G."/>
        </authorList>
    </citation>
    <scope>NUCLEOTIDE SEQUENCE [LARGE SCALE GENOMIC DNA]</scope>
    <source>
        <strain evidence="4">DSM 25325</strain>
    </source>
</reference>
<dbReference type="SUPFAM" id="SSF56281">
    <property type="entry name" value="Metallo-hydrolase/oxidoreductase"/>
    <property type="match status" value="1"/>
</dbReference>
<name>A0A0G3EMY4_9BURK</name>
<sequence>MGTFHVDRVQYPVGQGGFHSMTIHIGSQRFSVVVDCGGGKEEHRKVYVDAFATGNKKHDVLAISHLDWDHIGGIGSLARSGVQFANVFLPHVDEHVYARWMTTRLAYAMSDIDVGEIGEAVDYLGGLYGGRYGRPVRVVPGDGGDLPPGDEPPDRHETSREHPPVSGLLAEDIQEQLERITARQGFPAKRSLTFSFLDWVLRFYSWEWTCPDEITQIWKLPVLQQLADSLRALVRNGFQDDTTALIADVVDALKAKVSADDATSAIKHVRTGRVSKQKAMTIKTLLGKLYEASPTLENYNDASLCVYAGPSPRGVNVPHTGFVRRIETKGQRVNLHPDRAAVSLRAVGWMHTGDAHLDAPRLGQFAEHYRIELPLTSVLVLPHHGSRRSYGPNLTEFDALAAEMPKRPLFVAAAQPDHQRYGHPHSAVVARCLDHGVLRIVDDRPGSLLEDSVCVRGFHYWFV</sequence>
<feature type="domain" description="Metallo-beta-lactamase" evidence="2">
    <location>
        <begin position="26"/>
        <end position="80"/>
    </location>
</feature>
<dbReference type="Proteomes" id="UP000036700">
    <property type="component" value="Chromosome"/>
</dbReference>
<evidence type="ECO:0000313" key="4">
    <source>
        <dbReference type="Proteomes" id="UP000036700"/>
    </source>
</evidence>
<evidence type="ECO:0000259" key="2">
    <source>
        <dbReference type="Pfam" id="PF00753"/>
    </source>
</evidence>
<protein>
    <recommendedName>
        <fullName evidence="2">Metallo-beta-lactamase domain-containing protein</fullName>
    </recommendedName>
</protein>
<evidence type="ECO:0000313" key="3">
    <source>
        <dbReference type="EMBL" id="AKJ68355.1"/>
    </source>
</evidence>